<dbReference type="Proteomes" id="UP000676967">
    <property type="component" value="Chromosome"/>
</dbReference>
<proteinExistence type="predicted"/>
<gene>
    <name evidence="2" type="ORF">Aiant_10560</name>
</gene>
<feature type="region of interest" description="Disordered" evidence="1">
    <location>
        <begin position="62"/>
        <end position="101"/>
    </location>
</feature>
<sequence length="101" mass="11183">MSRRIGEQPLAQAVLEHLAEKRPGTQDPVGSFARTVLNGEATLSEAAAFSWHAGGLEDAFRQAEEDRKALPAEERAEFDQQASRLREQQSSGQFDGRGHHR</sequence>
<evidence type="ECO:0000313" key="3">
    <source>
        <dbReference type="Proteomes" id="UP000676967"/>
    </source>
</evidence>
<protein>
    <submittedName>
        <fullName evidence="2">Uncharacterized protein</fullName>
    </submittedName>
</protein>
<dbReference type="EMBL" id="AP023356">
    <property type="protein sequence ID" value="BCJ40399.1"/>
    <property type="molecule type" value="Genomic_DNA"/>
</dbReference>
<organism evidence="2 3">
    <name type="scientific">Actinoplanes ianthinogenes</name>
    <dbReference type="NCBI Taxonomy" id="122358"/>
    <lineage>
        <taxon>Bacteria</taxon>
        <taxon>Bacillati</taxon>
        <taxon>Actinomycetota</taxon>
        <taxon>Actinomycetes</taxon>
        <taxon>Micromonosporales</taxon>
        <taxon>Micromonosporaceae</taxon>
        <taxon>Actinoplanes</taxon>
    </lineage>
</organism>
<evidence type="ECO:0000256" key="1">
    <source>
        <dbReference type="SAM" id="MobiDB-lite"/>
    </source>
</evidence>
<keyword evidence="3" id="KW-1185">Reference proteome</keyword>
<feature type="compositionally biased region" description="Basic and acidic residues" evidence="1">
    <location>
        <begin position="62"/>
        <end position="78"/>
    </location>
</feature>
<name>A0ABM7LMB0_9ACTN</name>
<accession>A0ABM7LMB0</accession>
<feature type="compositionally biased region" description="Polar residues" evidence="1">
    <location>
        <begin position="80"/>
        <end position="93"/>
    </location>
</feature>
<reference evidence="2 3" key="1">
    <citation type="submission" date="2020-08" db="EMBL/GenBank/DDBJ databases">
        <title>Whole genome shotgun sequence of Actinoplanes ianthinogenes NBRC 13996.</title>
        <authorList>
            <person name="Komaki H."/>
            <person name="Tamura T."/>
        </authorList>
    </citation>
    <scope>NUCLEOTIDE SEQUENCE [LARGE SCALE GENOMIC DNA]</scope>
    <source>
        <strain evidence="2 3">NBRC 13996</strain>
    </source>
</reference>
<evidence type="ECO:0000313" key="2">
    <source>
        <dbReference type="EMBL" id="BCJ40399.1"/>
    </source>
</evidence>